<feature type="region of interest" description="Disordered" evidence="1">
    <location>
        <begin position="14"/>
        <end position="36"/>
    </location>
</feature>
<dbReference type="Proteomes" id="UP000024635">
    <property type="component" value="Unassembled WGS sequence"/>
</dbReference>
<accession>A0A016UUT4</accession>
<sequence length="68" mass="7922">MVLREIPTLVDGYSLGDMKRPTIEDDDPEQKHEDEIDNAKPLISLDLVRDESDVTEVKEQWNSEYFNV</sequence>
<proteinExistence type="predicted"/>
<dbReference type="EMBL" id="JARK01001362">
    <property type="protein sequence ID" value="EYC18950.1"/>
    <property type="molecule type" value="Genomic_DNA"/>
</dbReference>
<evidence type="ECO:0000256" key="1">
    <source>
        <dbReference type="SAM" id="MobiDB-lite"/>
    </source>
</evidence>
<evidence type="ECO:0000313" key="3">
    <source>
        <dbReference type="Proteomes" id="UP000024635"/>
    </source>
</evidence>
<protein>
    <submittedName>
        <fullName evidence="2">Uncharacterized protein</fullName>
    </submittedName>
</protein>
<dbReference type="AlphaFoldDB" id="A0A016UUT4"/>
<organism evidence="2 3">
    <name type="scientific">Ancylostoma ceylanicum</name>
    <dbReference type="NCBI Taxonomy" id="53326"/>
    <lineage>
        <taxon>Eukaryota</taxon>
        <taxon>Metazoa</taxon>
        <taxon>Ecdysozoa</taxon>
        <taxon>Nematoda</taxon>
        <taxon>Chromadorea</taxon>
        <taxon>Rhabditida</taxon>
        <taxon>Rhabditina</taxon>
        <taxon>Rhabditomorpha</taxon>
        <taxon>Strongyloidea</taxon>
        <taxon>Ancylostomatidae</taxon>
        <taxon>Ancylostomatinae</taxon>
        <taxon>Ancylostoma</taxon>
    </lineage>
</organism>
<reference evidence="3" key="1">
    <citation type="journal article" date="2015" name="Nat. Genet.">
        <title>The genome and transcriptome of the zoonotic hookworm Ancylostoma ceylanicum identify infection-specific gene families.</title>
        <authorList>
            <person name="Schwarz E.M."/>
            <person name="Hu Y."/>
            <person name="Antoshechkin I."/>
            <person name="Miller M.M."/>
            <person name="Sternberg P.W."/>
            <person name="Aroian R.V."/>
        </authorList>
    </citation>
    <scope>NUCLEOTIDE SEQUENCE</scope>
    <source>
        <strain evidence="3">HY135</strain>
    </source>
</reference>
<feature type="compositionally biased region" description="Basic and acidic residues" evidence="1">
    <location>
        <begin position="17"/>
        <end position="36"/>
    </location>
</feature>
<keyword evidence="3" id="KW-1185">Reference proteome</keyword>
<evidence type="ECO:0000313" key="2">
    <source>
        <dbReference type="EMBL" id="EYC18950.1"/>
    </source>
</evidence>
<name>A0A016UUT4_9BILA</name>
<comment type="caution">
    <text evidence="2">The sequence shown here is derived from an EMBL/GenBank/DDBJ whole genome shotgun (WGS) entry which is preliminary data.</text>
</comment>
<gene>
    <name evidence="2" type="primary">Acey_s0026.g1473</name>
    <name evidence="2" type="ORF">Y032_0026g1473</name>
</gene>